<dbReference type="RefSeq" id="WP_144561864.1">
    <property type="nucleotide sequence ID" value="NZ_VIVN01000001.1"/>
</dbReference>
<dbReference type="Pfam" id="PF00483">
    <property type="entry name" value="NTP_transferase"/>
    <property type="match status" value="1"/>
</dbReference>
<dbReference type="PANTHER" id="PTHR43523">
    <property type="entry name" value="GLUCOSE-1-PHOSPHATE ADENYLYLTRANSFERASE-RELATED"/>
    <property type="match status" value="1"/>
</dbReference>
<dbReference type="PROSITE" id="PS00808">
    <property type="entry name" value="ADP_GLC_PYROPHOSPH_1"/>
    <property type="match status" value="1"/>
</dbReference>
<dbReference type="NCBIfam" id="NF003670">
    <property type="entry name" value="PRK05293.1"/>
    <property type="match status" value="1"/>
</dbReference>
<evidence type="ECO:0000256" key="1">
    <source>
        <dbReference type="ARBA" id="ARBA00010443"/>
    </source>
</evidence>
<dbReference type="GO" id="GO:0005524">
    <property type="term" value="F:ATP binding"/>
    <property type="evidence" value="ECO:0007669"/>
    <property type="project" value="UniProtKB-KW"/>
</dbReference>
<comment type="pathway">
    <text evidence="9">Glycan biosynthesis; glycogen biosynthesis.</text>
</comment>
<evidence type="ECO:0000313" key="13">
    <source>
        <dbReference type="Proteomes" id="UP000319671"/>
    </source>
</evidence>
<dbReference type="Proteomes" id="UP000319671">
    <property type="component" value="Unassembled WGS sequence"/>
</dbReference>
<dbReference type="UniPathway" id="UPA00164"/>
<dbReference type="InterPro" id="IPR023049">
    <property type="entry name" value="GlgC_bac"/>
</dbReference>
<dbReference type="GO" id="GO:0005978">
    <property type="term" value="P:glycogen biosynthetic process"/>
    <property type="evidence" value="ECO:0007669"/>
    <property type="project" value="UniProtKB-UniRule"/>
</dbReference>
<comment type="subunit">
    <text evidence="9">Homotetramer.</text>
</comment>
<dbReference type="EMBL" id="VIVN01000001">
    <property type="protein sequence ID" value="TWE08122.1"/>
    <property type="molecule type" value="Genomic_DNA"/>
</dbReference>
<feature type="binding site" evidence="9">
    <location>
        <position position="192"/>
    </location>
    <ligand>
        <name>alpha-D-glucose 1-phosphate</name>
        <dbReference type="ChEBI" id="CHEBI:58601"/>
    </ligand>
</feature>
<evidence type="ECO:0000256" key="2">
    <source>
        <dbReference type="ARBA" id="ARBA00022600"/>
    </source>
</evidence>
<evidence type="ECO:0000256" key="6">
    <source>
        <dbReference type="ARBA" id="ARBA00022840"/>
    </source>
</evidence>
<organism evidence="12 13">
    <name type="scientific">Neobacillus bataviensis</name>
    <dbReference type="NCBI Taxonomy" id="220685"/>
    <lineage>
        <taxon>Bacteria</taxon>
        <taxon>Bacillati</taxon>
        <taxon>Bacillota</taxon>
        <taxon>Bacilli</taxon>
        <taxon>Bacillales</taxon>
        <taxon>Bacillaceae</taxon>
        <taxon>Neobacillus</taxon>
    </lineage>
</organism>
<feature type="site" description="Could play a key role in the communication between the regulatory and the substrate sites" evidence="9">
    <location>
        <position position="60"/>
    </location>
</feature>
<dbReference type="InterPro" id="IPR005836">
    <property type="entry name" value="ADP_Glu_pyroP_CS"/>
</dbReference>
<evidence type="ECO:0000256" key="3">
    <source>
        <dbReference type="ARBA" id="ARBA00022679"/>
    </source>
</evidence>
<dbReference type="InterPro" id="IPR029044">
    <property type="entry name" value="Nucleotide-diphossugar_trans"/>
</dbReference>
<feature type="binding site" evidence="9">
    <location>
        <begin position="181"/>
        <end position="182"/>
    </location>
    <ligand>
        <name>alpha-D-glucose 1-phosphate</name>
        <dbReference type="ChEBI" id="CHEBI:58601"/>
    </ligand>
</feature>
<keyword evidence="13" id="KW-1185">Reference proteome</keyword>
<keyword evidence="6 9" id="KW-0067">ATP-binding</keyword>
<feature type="domain" description="Glucose-1-phosphate adenylyltransferase/Bifunctional protein GlmU-like C-terminal hexapeptide" evidence="11">
    <location>
        <begin position="292"/>
        <end position="362"/>
    </location>
</feature>
<dbReference type="EC" id="2.7.7.27" evidence="9"/>
<evidence type="ECO:0000313" key="12">
    <source>
        <dbReference type="EMBL" id="TWE08122.1"/>
    </source>
</evidence>
<dbReference type="AlphaFoldDB" id="A0A561DXS7"/>
<comment type="function">
    <text evidence="9">Involved in the biosynthesis of ADP-glucose, a building block required for the elongation reactions to produce glycogen. Catalyzes the reaction between ATP and alpha-D-glucose 1-phosphate (G1P) to produce pyrophosphate and ADP-Glc.</text>
</comment>
<dbReference type="InterPro" id="IPR011004">
    <property type="entry name" value="Trimer_LpxA-like_sf"/>
</dbReference>
<dbReference type="PROSITE" id="PS00810">
    <property type="entry name" value="ADP_GLC_PYROPHOSPH_3"/>
    <property type="match status" value="1"/>
</dbReference>
<keyword evidence="7 9" id="KW-0320">Glycogen biosynthesis</keyword>
<dbReference type="Gene3D" id="2.160.10.10">
    <property type="entry name" value="Hexapeptide repeat proteins"/>
    <property type="match status" value="1"/>
</dbReference>
<dbReference type="HAMAP" id="MF_00624">
    <property type="entry name" value="GlgC"/>
    <property type="match status" value="1"/>
</dbReference>
<dbReference type="CDD" id="cd04651">
    <property type="entry name" value="LbH_G1P_AT_C"/>
    <property type="match status" value="1"/>
</dbReference>
<dbReference type="PANTHER" id="PTHR43523:SF2">
    <property type="entry name" value="GLUCOSE-1-PHOSPHATE ADENYLYLTRANSFERASE"/>
    <property type="match status" value="1"/>
</dbReference>
<keyword evidence="2 9" id="KW-0321">Glycogen metabolism</keyword>
<protein>
    <recommendedName>
        <fullName evidence="9">Glucose-1-phosphate adenylyltransferase</fullName>
        <ecNumber evidence="9">2.7.7.27</ecNumber>
    </recommendedName>
    <alternativeName>
        <fullName evidence="9">ADP-glucose pyrophosphorylase</fullName>
        <shortName evidence="9">ADPGlc PPase</shortName>
    </alternativeName>
    <alternativeName>
        <fullName evidence="9">ADP-glucose synthase</fullName>
    </alternativeName>
</protein>
<dbReference type="GO" id="GO:0008878">
    <property type="term" value="F:glucose-1-phosphate adenylyltransferase activity"/>
    <property type="evidence" value="ECO:0007669"/>
    <property type="project" value="UniProtKB-UniRule"/>
</dbReference>
<dbReference type="InterPro" id="IPR056818">
    <property type="entry name" value="GlmU/GlgC-like_hexapep"/>
</dbReference>
<dbReference type="SUPFAM" id="SSF53448">
    <property type="entry name" value="Nucleotide-diphospho-sugar transferases"/>
    <property type="match status" value="1"/>
</dbReference>
<reference evidence="12 13" key="1">
    <citation type="submission" date="2019-06" db="EMBL/GenBank/DDBJ databases">
        <title>Sorghum-associated microbial communities from plants grown in Nebraska, USA.</title>
        <authorList>
            <person name="Schachtman D."/>
        </authorList>
    </citation>
    <scope>NUCLEOTIDE SEQUENCE [LARGE SCALE GENOMIC DNA]</scope>
    <source>
        <strain evidence="12 13">2482</strain>
    </source>
</reference>
<dbReference type="CDD" id="cd02508">
    <property type="entry name" value="ADP_Glucose_PP"/>
    <property type="match status" value="1"/>
</dbReference>
<dbReference type="PROSITE" id="PS00809">
    <property type="entry name" value="ADP_GLC_PYROPHOSPH_2"/>
    <property type="match status" value="1"/>
</dbReference>
<dbReference type="InterPro" id="IPR005835">
    <property type="entry name" value="NTP_transferase_dom"/>
</dbReference>
<evidence type="ECO:0000256" key="4">
    <source>
        <dbReference type="ARBA" id="ARBA00022695"/>
    </source>
</evidence>
<feature type="binding site" evidence="9">
    <location>
        <position position="100"/>
    </location>
    <ligand>
        <name>alpha-D-glucose 1-phosphate</name>
        <dbReference type="ChEBI" id="CHEBI:58601"/>
    </ligand>
</feature>
<evidence type="ECO:0000256" key="5">
    <source>
        <dbReference type="ARBA" id="ARBA00022741"/>
    </source>
</evidence>
<keyword evidence="4 9" id="KW-0548">Nucleotidyltransferase</keyword>
<feature type="binding site" evidence="9">
    <location>
        <position position="165"/>
    </location>
    <ligand>
        <name>alpha-D-glucose 1-phosphate</name>
        <dbReference type="ChEBI" id="CHEBI:58601"/>
    </ligand>
</feature>
<dbReference type="NCBIfam" id="TIGR02091">
    <property type="entry name" value="glgC"/>
    <property type="match status" value="1"/>
</dbReference>
<evidence type="ECO:0000259" key="11">
    <source>
        <dbReference type="Pfam" id="PF24894"/>
    </source>
</evidence>
<keyword evidence="8 9" id="KW-0119">Carbohydrate metabolism</keyword>
<gene>
    <name evidence="9" type="primary">glgC</name>
    <name evidence="12" type="ORF">FB550_101136</name>
</gene>
<feature type="site" description="Could play a key role in the communication between the regulatory and the substrate sites" evidence="9">
    <location>
        <position position="99"/>
    </location>
</feature>
<sequence length="396" mass="44754">MTTKKCIAMLLAGGRGSRLKELTQYIAKPAVPFGGKYRIIDFTLSNCRNSGIDTVGVLTQYQPHTLQNYIGDGKHWDLNRKNGGVTILPPYQCEQGERWYEGTAHAIYQNLRYIESYNPEYVLIISGDHIYKMDYSKMLEQHIQTKADATISVIHVPWKEANRFGIMSVDSESNRIVEFEEKPKKPNSNLASMGIYIFNWKLLKKYLEKQEKNPYSSKDFGKDIIPAMMENNQQLYAYQFKGYWKDVGTIQSLWEANMDLLSYQTNPLLQNEDWEIYTYETSRTPLYLDGKASIHQSLVSDGCKVFGTVQNSVLFQGVTVGKGAVIKDSVILPNTVIGKGAIINRAVVGSDTVIESNVQVGEATPFSEITLIGDNHIIIGDRSRKIKEHAVQKIIG</sequence>
<keyword evidence="5 9" id="KW-0547">Nucleotide-binding</keyword>
<name>A0A561DXS7_9BACI</name>
<accession>A0A561DXS7</accession>
<evidence type="ECO:0000256" key="7">
    <source>
        <dbReference type="ARBA" id="ARBA00023056"/>
    </source>
</evidence>
<evidence type="ECO:0000256" key="9">
    <source>
        <dbReference type="HAMAP-Rule" id="MF_00624"/>
    </source>
</evidence>
<proteinExistence type="inferred from homology"/>
<keyword evidence="3 9" id="KW-0808">Transferase</keyword>
<comment type="catalytic activity">
    <reaction evidence="9">
        <text>alpha-D-glucose 1-phosphate + ATP + H(+) = ADP-alpha-D-glucose + diphosphate</text>
        <dbReference type="Rhea" id="RHEA:12120"/>
        <dbReference type="ChEBI" id="CHEBI:15378"/>
        <dbReference type="ChEBI" id="CHEBI:30616"/>
        <dbReference type="ChEBI" id="CHEBI:33019"/>
        <dbReference type="ChEBI" id="CHEBI:57498"/>
        <dbReference type="ChEBI" id="CHEBI:58601"/>
        <dbReference type="EC" id="2.7.7.27"/>
    </reaction>
</comment>
<comment type="similarity">
    <text evidence="1 9">Belongs to the bacterial/plant glucose-1-phosphate adenylyltransferase family.</text>
</comment>
<dbReference type="SUPFAM" id="SSF51161">
    <property type="entry name" value="Trimeric LpxA-like enzymes"/>
    <property type="match status" value="1"/>
</dbReference>
<evidence type="ECO:0000259" key="10">
    <source>
        <dbReference type="Pfam" id="PF00483"/>
    </source>
</evidence>
<dbReference type="InterPro" id="IPR011831">
    <property type="entry name" value="ADP-Glc_PPase"/>
</dbReference>
<dbReference type="Gene3D" id="3.90.550.10">
    <property type="entry name" value="Spore Coat Polysaccharide Biosynthesis Protein SpsA, Chain A"/>
    <property type="match status" value="1"/>
</dbReference>
<feature type="domain" description="Nucleotidyl transferase" evidence="10">
    <location>
        <begin position="8"/>
        <end position="261"/>
    </location>
</feature>
<evidence type="ECO:0000256" key="8">
    <source>
        <dbReference type="ARBA" id="ARBA00023277"/>
    </source>
</evidence>
<comment type="caution">
    <text evidence="12">The sequence shown here is derived from an EMBL/GenBank/DDBJ whole genome shotgun (WGS) entry which is preliminary data.</text>
</comment>
<dbReference type="Pfam" id="PF24894">
    <property type="entry name" value="Hexapep_GlmU"/>
    <property type="match status" value="1"/>
</dbReference>